<dbReference type="PANTHER" id="PTHR43134:SF3">
    <property type="entry name" value="FLAGELLAR BIOSYNTHESIS PROTEIN FLHF"/>
    <property type="match status" value="1"/>
</dbReference>
<evidence type="ECO:0000256" key="6">
    <source>
        <dbReference type="ARBA" id="ARBA00022741"/>
    </source>
</evidence>
<keyword evidence="5" id="KW-1003">Cell membrane</keyword>
<dbReference type="GO" id="GO:0006614">
    <property type="term" value="P:SRP-dependent cotranslational protein targeting to membrane"/>
    <property type="evidence" value="ECO:0007669"/>
    <property type="project" value="UniProtKB-UniRule"/>
</dbReference>
<evidence type="ECO:0000256" key="1">
    <source>
        <dbReference type="ARBA" id="ARBA00004413"/>
    </source>
</evidence>
<keyword evidence="9" id="KW-0342">GTP-binding</keyword>
<keyword evidence="16" id="KW-0966">Cell projection</keyword>
<evidence type="ECO:0000256" key="3">
    <source>
        <dbReference type="ARBA" id="ARBA00014919"/>
    </source>
</evidence>
<dbReference type="Proteomes" id="UP000058857">
    <property type="component" value="Chromosome 1"/>
</dbReference>
<dbReference type="NCBIfam" id="TIGR03499">
    <property type="entry name" value="FlhF"/>
    <property type="match status" value="1"/>
</dbReference>
<organism evidence="16">
    <name type="scientific">Leptospira borgpetersenii serovar Ballum</name>
    <dbReference type="NCBI Taxonomy" id="280505"/>
    <lineage>
        <taxon>Bacteria</taxon>
        <taxon>Pseudomonadati</taxon>
        <taxon>Spirochaetota</taxon>
        <taxon>Spirochaetia</taxon>
        <taxon>Leptospirales</taxon>
        <taxon>Leptospiraceae</taxon>
        <taxon>Leptospira</taxon>
    </lineage>
</organism>
<evidence type="ECO:0000256" key="10">
    <source>
        <dbReference type="ARBA" id="ARBA00023136"/>
    </source>
</evidence>
<dbReference type="InterPro" id="IPR003593">
    <property type="entry name" value="AAA+_ATPase"/>
</dbReference>
<dbReference type="InterPro" id="IPR020006">
    <property type="entry name" value="FlhF"/>
</dbReference>
<evidence type="ECO:0000256" key="5">
    <source>
        <dbReference type="ARBA" id="ARBA00022475"/>
    </source>
</evidence>
<keyword evidence="4" id="KW-0813">Transport</keyword>
<proteinExistence type="inferred from homology"/>
<dbReference type="GO" id="GO:0015031">
    <property type="term" value="P:protein transport"/>
    <property type="evidence" value="ECO:0007669"/>
    <property type="project" value="UniProtKB-KW"/>
</dbReference>
<dbReference type="EMBL" id="CP012029">
    <property type="protein sequence ID" value="ALO25245.1"/>
    <property type="molecule type" value="Genomic_DNA"/>
</dbReference>
<dbReference type="PANTHER" id="PTHR43134">
    <property type="entry name" value="SIGNAL RECOGNITION PARTICLE RECEPTOR SUBUNIT ALPHA"/>
    <property type="match status" value="1"/>
</dbReference>
<dbReference type="InterPro" id="IPR000897">
    <property type="entry name" value="SRP54_GTPase_dom"/>
</dbReference>
<dbReference type="GO" id="GO:0005886">
    <property type="term" value="C:plasma membrane"/>
    <property type="evidence" value="ECO:0007669"/>
    <property type="project" value="UniProtKB-SubCell"/>
</dbReference>
<dbReference type="CDD" id="cd17873">
    <property type="entry name" value="FlhF"/>
    <property type="match status" value="1"/>
</dbReference>
<name>A0A0S2IP70_LEPBO</name>
<feature type="domain" description="SRP54-type proteins GTP-binding" evidence="15">
    <location>
        <begin position="225"/>
        <end position="418"/>
    </location>
</feature>
<evidence type="ECO:0000256" key="11">
    <source>
        <dbReference type="ARBA" id="ARBA00023225"/>
    </source>
</evidence>
<sequence>MKMEFAKIRGKSYQDCLMEMKMKYGSEATVISQTVVTEGGVMGTGLLAKKMIEIQIGIPEKQASREKIERKLQDLKDLLKQKSYVAPEKKKTLQTLKPLSRALEEKETTTTPEDSWELEEVITEPERVIGLSFEKELFERNPLSKKETFIVRGKKDSPLSRLGERLVREGMSQGYVEEVLSKIEERLSPIDQGRNHSVSERATQVLVERVSVDPDLFQGTGKNQRKVVFLVGPTGSGKTTSIAKLAAKYFLHMGRSVSLYTTDNYRIAAIEQLKRYADTMGMPFYPVKDIKKFKETLARDGSELILIDTAGYSHRNLEQLERMHSFHSCFGERDSVENLLVLSAISSYHHTNTVLKAYESLNYRRILLTKLDEADFLGSFLELADTYSKSFTYFSVGQEVPFDILPADKNLMAECVVASEKIAELRGEVFTVTGS</sequence>
<evidence type="ECO:0000256" key="2">
    <source>
        <dbReference type="ARBA" id="ARBA00008531"/>
    </source>
</evidence>
<comment type="similarity">
    <text evidence="2">Belongs to the GTP-binding SRP family.</text>
</comment>
<feature type="domain" description="AAA+ ATPase" evidence="14">
    <location>
        <begin position="224"/>
        <end position="367"/>
    </location>
</feature>
<dbReference type="FunFam" id="3.40.50.300:FF:000695">
    <property type="entry name" value="Flagellar biosynthesis regulator FlhF"/>
    <property type="match status" value="1"/>
</dbReference>
<protein>
    <recommendedName>
        <fullName evidence="3 13">Flagellar biosynthesis protein FlhF</fullName>
    </recommendedName>
</protein>
<evidence type="ECO:0000259" key="14">
    <source>
        <dbReference type="SMART" id="SM00382"/>
    </source>
</evidence>
<keyword evidence="10" id="KW-0472">Membrane</keyword>
<accession>A0A0S2IP70</accession>
<evidence type="ECO:0000259" key="15">
    <source>
        <dbReference type="SMART" id="SM00962"/>
    </source>
</evidence>
<evidence type="ECO:0000256" key="9">
    <source>
        <dbReference type="ARBA" id="ARBA00023134"/>
    </source>
</evidence>
<keyword evidence="8" id="KW-0653">Protein transport</keyword>
<keyword evidence="6" id="KW-0547">Nucleotide-binding</keyword>
<dbReference type="SMART" id="SM00382">
    <property type="entry name" value="AAA"/>
    <property type="match status" value="1"/>
</dbReference>
<evidence type="ECO:0000256" key="13">
    <source>
        <dbReference type="NCBIfam" id="TIGR03499"/>
    </source>
</evidence>
<keyword evidence="16" id="KW-0282">Flagellum</keyword>
<dbReference type="PATRIC" id="fig|280505.15.peg.897"/>
<keyword evidence="7" id="KW-1005">Bacterial flagellum biogenesis</keyword>
<evidence type="ECO:0000313" key="17">
    <source>
        <dbReference type="Proteomes" id="UP000058857"/>
    </source>
</evidence>
<keyword evidence="11" id="KW-1006">Bacterial flagellum protein export</keyword>
<evidence type="ECO:0000256" key="12">
    <source>
        <dbReference type="ARBA" id="ARBA00025337"/>
    </source>
</evidence>
<comment type="function">
    <text evidence="12">Necessary for flagellar biosynthesis. May be involved in translocation of the flagellum.</text>
</comment>
<dbReference type="AlphaFoldDB" id="A0A0S2IP70"/>
<gene>
    <name evidence="16" type="ORF">LBBP_00923</name>
</gene>
<evidence type="ECO:0000256" key="7">
    <source>
        <dbReference type="ARBA" id="ARBA00022795"/>
    </source>
</evidence>
<reference evidence="16 17" key="1">
    <citation type="journal article" date="2015" name="PLoS Negl. Trop. Dis.">
        <title>Distribution of Plasmids in Distinct Leptospira Pathogenic Species.</title>
        <authorList>
            <person name="Wang Y."/>
            <person name="Zhuang X."/>
            <person name="Zhong Y."/>
            <person name="Zhang C."/>
            <person name="Zhang Y."/>
            <person name="Zeng L."/>
            <person name="Zhu Y."/>
            <person name="He P."/>
            <person name="Dong K."/>
            <person name="Pal U."/>
            <person name="Guo X."/>
            <person name="Qin J."/>
        </authorList>
    </citation>
    <scope>NUCLEOTIDE SEQUENCE [LARGE SCALE GENOMIC DNA]</scope>
    <source>
        <strain evidence="16 17">56604</strain>
    </source>
</reference>
<dbReference type="Pfam" id="PF00448">
    <property type="entry name" value="SRP54"/>
    <property type="match status" value="1"/>
</dbReference>
<dbReference type="Gene3D" id="3.40.50.300">
    <property type="entry name" value="P-loop containing nucleotide triphosphate hydrolases"/>
    <property type="match status" value="1"/>
</dbReference>
<dbReference type="SUPFAM" id="SSF52540">
    <property type="entry name" value="P-loop containing nucleoside triphosphate hydrolases"/>
    <property type="match status" value="1"/>
</dbReference>
<dbReference type="Gene3D" id="1.20.120.1380">
    <property type="entry name" value="Flagellar FlhF biosynthesis protein, N domain"/>
    <property type="match status" value="1"/>
</dbReference>
<dbReference type="GO" id="GO:0005525">
    <property type="term" value="F:GTP binding"/>
    <property type="evidence" value="ECO:0007669"/>
    <property type="project" value="UniProtKB-UniRule"/>
</dbReference>
<evidence type="ECO:0000256" key="4">
    <source>
        <dbReference type="ARBA" id="ARBA00022448"/>
    </source>
</evidence>
<dbReference type="GO" id="GO:0044781">
    <property type="term" value="P:bacterial-type flagellum organization"/>
    <property type="evidence" value="ECO:0007669"/>
    <property type="project" value="UniProtKB-UniRule"/>
</dbReference>
<dbReference type="GO" id="GO:0005047">
    <property type="term" value="F:signal recognition particle binding"/>
    <property type="evidence" value="ECO:0007669"/>
    <property type="project" value="TreeGrafter"/>
</dbReference>
<evidence type="ECO:0000256" key="8">
    <source>
        <dbReference type="ARBA" id="ARBA00022927"/>
    </source>
</evidence>
<dbReference type="InterPro" id="IPR027417">
    <property type="entry name" value="P-loop_NTPase"/>
</dbReference>
<comment type="subcellular location">
    <subcellularLocation>
        <location evidence="1">Cell membrane</location>
        <topology evidence="1">Peripheral membrane protein</topology>
        <orientation evidence="1">Cytoplasmic side</orientation>
    </subcellularLocation>
</comment>
<evidence type="ECO:0000313" key="16">
    <source>
        <dbReference type="EMBL" id="ALO25245.1"/>
    </source>
</evidence>
<dbReference type="NCBIfam" id="NF009367">
    <property type="entry name" value="PRK12724.1"/>
    <property type="match status" value="1"/>
</dbReference>
<keyword evidence="16" id="KW-0969">Cilium</keyword>
<dbReference type="SMART" id="SM00962">
    <property type="entry name" value="SRP54"/>
    <property type="match status" value="1"/>
</dbReference>
<dbReference type="InterPro" id="IPR047040">
    <property type="entry name" value="FlhF__GTPase_dom"/>
</dbReference>
<dbReference type="GO" id="GO:0003924">
    <property type="term" value="F:GTPase activity"/>
    <property type="evidence" value="ECO:0007669"/>
    <property type="project" value="UniProtKB-UniRule"/>
</dbReference>